<evidence type="ECO:0000256" key="1">
    <source>
        <dbReference type="ARBA" id="ARBA00004447"/>
    </source>
</evidence>
<organism evidence="4 5">
    <name type="scientific">Ignelater luminosus</name>
    <name type="common">Cucubano</name>
    <name type="synonym">Pyrophorus luminosus</name>
    <dbReference type="NCBI Taxonomy" id="2038154"/>
    <lineage>
        <taxon>Eukaryota</taxon>
        <taxon>Metazoa</taxon>
        <taxon>Ecdysozoa</taxon>
        <taxon>Arthropoda</taxon>
        <taxon>Hexapoda</taxon>
        <taxon>Insecta</taxon>
        <taxon>Pterygota</taxon>
        <taxon>Neoptera</taxon>
        <taxon>Endopterygota</taxon>
        <taxon>Coleoptera</taxon>
        <taxon>Polyphaga</taxon>
        <taxon>Elateriformia</taxon>
        <taxon>Elateroidea</taxon>
        <taxon>Elateridae</taxon>
        <taxon>Agrypninae</taxon>
        <taxon>Pyrophorini</taxon>
        <taxon>Ignelater</taxon>
    </lineage>
</organism>
<evidence type="ECO:0000256" key="2">
    <source>
        <dbReference type="ARBA" id="ARBA00023034"/>
    </source>
</evidence>
<dbReference type="GO" id="GO:0008417">
    <property type="term" value="F:fucosyltransferase activity"/>
    <property type="evidence" value="ECO:0007669"/>
    <property type="project" value="InterPro"/>
</dbReference>
<name>A0A8K0G3U6_IGNLU</name>
<dbReference type="PANTHER" id="PTHR48438">
    <property type="entry name" value="ALPHA-(1,3)-FUCOSYLTRANSFERASE C-RELATED"/>
    <property type="match status" value="1"/>
</dbReference>
<keyword evidence="2" id="KW-0333">Golgi apparatus</keyword>
<dbReference type="Pfam" id="PF17039">
    <property type="entry name" value="Glyco_tran_10_N"/>
    <property type="match status" value="1"/>
</dbReference>
<dbReference type="InterPro" id="IPR001503">
    <property type="entry name" value="Glyco_trans_10"/>
</dbReference>
<keyword evidence="5" id="KW-1185">Reference proteome</keyword>
<feature type="non-terminal residue" evidence="4">
    <location>
        <position position="225"/>
    </location>
</feature>
<evidence type="ECO:0000313" key="5">
    <source>
        <dbReference type="Proteomes" id="UP000801492"/>
    </source>
</evidence>
<dbReference type="EMBL" id="VTPC01047820">
    <property type="protein sequence ID" value="KAF2890700.1"/>
    <property type="molecule type" value="Genomic_DNA"/>
</dbReference>
<gene>
    <name evidence="4" type="ORF">ILUMI_15473</name>
</gene>
<evidence type="ECO:0000259" key="3">
    <source>
        <dbReference type="Pfam" id="PF17039"/>
    </source>
</evidence>
<reference evidence="4" key="1">
    <citation type="submission" date="2019-08" db="EMBL/GenBank/DDBJ databases">
        <title>The genome of the North American firefly Photinus pyralis.</title>
        <authorList>
            <consortium name="Photinus pyralis genome working group"/>
            <person name="Fallon T.R."/>
            <person name="Sander Lower S.E."/>
            <person name="Weng J.-K."/>
        </authorList>
    </citation>
    <scope>NUCLEOTIDE SEQUENCE</scope>
    <source>
        <strain evidence="4">TRF0915ILg1</strain>
        <tissue evidence="4">Whole body</tissue>
    </source>
</reference>
<dbReference type="Proteomes" id="UP000801492">
    <property type="component" value="Unassembled WGS sequence"/>
</dbReference>
<dbReference type="PANTHER" id="PTHR48438:SF1">
    <property type="entry name" value="ALPHA-(1,3)-FUCOSYLTRANSFERASE C-RELATED"/>
    <property type="match status" value="1"/>
</dbReference>
<protein>
    <recommendedName>
        <fullName evidence="3">Fucosyltransferase N-terminal domain-containing protein</fullName>
    </recommendedName>
</protein>
<evidence type="ECO:0000313" key="4">
    <source>
        <dbReference type="EMBL" id="KAF2890700.1"/>
    </source>
</evidence>
<dbReference type="SUPFAM" id="SSF53756">
    <property type="entry name" value="UDP-Glycosyltransferase/glycogen phosphorylase"/>
    <property type="match status" value="1"/>
</dbReference>
<dbReference type="AlphaFoldDB" id="A0A8K0G3U6"/>
<dbReference type="GO" id="GO:0032580">
    <property type="term" value="C:Golgi cisterna membrane"/>
    <property type="evidence" value="ECO:0007669"/>
    <property type="project" value="UniProtKB-SubCell"/>
</dbReference>
<proteinExistence type="predicted"/>
<accession>A0A8K0G3U6</accession>
<comment type="caution">
    <text evidence="4">The sequence shown here is derived from an EMBL/GenBank/DDBJ whole genome shotgun (WGS) entry which is preliminary data.</text>
</comment>
<comment type="subcellular location">
    <subcellularLocation>
        <location evidence="1">Golgi apparatus</location>
        <location evidence="1">Golgi stack membrane</location>
        <topology evidence="1">Single-pass type II membrane protein</topology>
    </subcellularLocation>
</comment>
<dbReference type="OrthoDB" id="427096at2759"/>
<dbReference type="InterPro" id="IPR031481">
    <property type="entry name" value="Glyco_tran_10_N"/>
</dbReference>
<feature type="domain" description="Fucosyltransferase N-terminal" evidence="3">
    <location>
        <begin position="117"/>
        <end position="216"/>
    </location>
</feature>
<sequence>MPPRLSLRRVFLCVLCCGGAVFLILSIHQRWPWSPTPSPPLRTVETHIDPQVFSLENAPTEPTKEPKKRLWYFSGGTEFPGVFKGLPNLFPDQAEGDRVTEQLMYVPEDYEGFDSAEKVILAYNGLGTWGQKTGSVAFHGCPVSRCSLTADKGKTMDADAILYKDHFIHPMVSRPPKQVWILYLLECPYHTQLVKYPNVFNWTATYRRDSDLVAPYERWTYYDAQ</sequence>